<evidence type="ECO:0000313" key="3">
    <source>
        <dbReference type="Proteomes" id="UP000824120"/>
    </source>
</evidence>
<gene>
    <name evidence="2" type="ORF">H5410_007453</name>
</gene>
<reference evidence="2 3" key="1">
    <citation type="submission" date="2020-09" db="EMBL/GenBank/DDBJ databases">
        <title>De no assembly of potato wild relative species, Solanum commersonii.</title>
        <authorList>
            <person name="Cho K."/>
        </authorList>
    </citation>
    <scope>NUCLEOTIDE SEQUENCE [LARGE SCALE GENOMIC DNA]</scope>
    <source>
        <strain evidence="2">LZ3.2</strain>
        <tissue evidence="2">Leaf</tissue>
    </source>
</reference>
<dbReference type="PANTHER" id="PTHR34222:SF77">
    <property type="entry name" value="CCHC-TYPE DOMAIN-CONTAINING PROTEIN"/>
    <property type="match status" value="1"/>
</dbReference>
<accession>A0A9J6AD36</accession>
<dbReference type="PANTHER" id="PTHR34222">
    <property type="entry name" value="GAG_PRE-INTEGRS DOMAIN-CONTAINING PROTEIN"/>
    <property type="match status" value="1"/>
</dbReference>
<keyword evidence="3" id="KW-1185">Reference proteome</keyword>
<sequence>MEGGNDPMTMLAGRGHVSQGRKSGVICEHCGYKGHTKETCYRIIGFPTDFKSKRRVSTDEDNIPLAHVSTAEAGSSTLGGGTATASRSDSSHFHFPGGYFTKEHYDQVMKMMVSQPIGSTHDYNQPIMQPTSLILTSTPADALHETMVEPSEAEIMVEPVEADHTPVDNPVHPDDIQQENIGLRKTSRATKPLVWIKDYIVPQKSHPHTITNHSPLLGSALPPNVGPPDANPDLVGL</sequence>
<evidence type="ECO:0000256" key="1">
    <source>
        <dbReference type="SAM" id="MobiDB-lite"/>
    </source>
</evidence>
<protein>
    <recommendedName>
        <fullName evidence="4">CCHC-type domain-containing protein</fullName>
    </recommendedName>
</protein>
<dbReference type="OrthoDB" id="1750575at2759"/>
<evidence type="ECO:0008006" key="4">
    <source>
        <dbReference type="Google" id="ProtNLM"/>
    </source>
</evidence>
<feature type="region of interest" description="Disordered" evidence="1">
    <location>
        <begin position="206"/>
        <end position="237"/>
    </location>
</feature>
<dbReference type="AlphaFoldDB" id="A0A9J6AD36"/>
<evidence type="ECO:0000313" key="2">
    <source>
        <dbReference type="EMBL" id="KAG5622235.1"/>
    </source>
</evidence>
<proteinExistence type="predicted"/>
<dbReference type="Proteomes" id="UP000824120">
    <property type="component" value="Chromosome 2"/>
</dbReference>
<dbReference type="EMBL" id="JACXVP010000002">
    <property type="protein sequence ID" value="KAG5622235.1"/>
    <property type="molecule type" value="Genomic_DNA"/>
</dbReference>
<comment type="caution">
    <text evidence="2">The sequence shown here is derived from an EMBL/GenBank/DDBJ whole genome shotgun (WGS) entry which is preliminary data.</text>
</comment>
<organism evidence="2 3">
    <name type="scientific">Solanum commersonii</name>
    <name type="common">Commerson's wild potato</name>
    <name type="synonym">Commerson's nightshade</name>
    <dbReference type="NCBI Taxonomy" id="4109"/>
    <lineage>
        <taxon>Eukaryota</taxon>
        <taxon>Viridiplantae</taxon>
        <taxon>Streptophyta</taxon>
        <taxon>Embryophyta</taxon>
        <taxon>Tracheophyta</taxon>
        <taxon>Spermatophyta</taxon>
        <taxon>Magnoliopsida</taxon>
        <taxon>eudicotyledons</taxon>
        <taxon>Gunneridae</taxon>
        <taxon>Pentapetalae</taxon>
        <taxon>asterids</taxon>
        <taxon>lamiids</taxon>
        <taxon>Solanales</taxon>
        <taxon>Solanaceae</taxon>
        <taxon>Solanoideae</taxon>
        <taxon>Solaneae</taxon>
        <taxon>Solanum</taxon>
    </lineage>
</organism>
<name>A0A9J6AD36_SOLCO</name>